<dbReference type="Proteomes" id="UP000749311">
    <property type="component" value="Unassembled WGS sequence"/>
</dbReference>
<reference evidence="6 7" key="1">
    <citation type="submission" date="2020-02" db="EMBL/GenBank/DDBJ databases">
        <title>Sequencing the genomes of 1000 actinobacteria strains.</title>
        <authorList>
            <person name="Klenk H.-P."/>
        </authorList>
    </citation>
    <scope>NUCLEOTIDE SEQUENCE [LARGE SCALE GENOMIC DNA]</scope>
    <source>
        <strain evidence="6 7">DSM 19609</strain>
    </source>
</reference>
<dbReference type="EMBL" id="JAAMOZ010000001">
    <property type="protein sequence ID" value="NIH57454.1"/>
    <property type="molecule type" value="Genomic_DNA"/>
</dbReference>
<gene>
    <name evidence="6" type="ORF">FB473_002099</name>
</gene>
<evidence type="ECO:0000259" key="5">
    <source>
        <dbReference type="PROSITE" id="PS51118"/>
    </source>
</evidence>
<dbReference type="InterPro" id="IPR036388">
    <property type="entry name" value="WH-like_DNA-bd_sf"/>
</dbReference>
<dbReference type="GO" id="GO:0003677">
    <property type="term" value="F:DNA binding"/>
    <property type="evidence" value="ECO:0007669"/>
    <property type="project" value="UniProtKB-KW"/>
</dbReference>
<dbReference type="InterPro" id="IPR011991">
    <property type="entry name" value="ArsR-like_HTH"/>
</dbReference>
<accession>A0ABX0SGF3</accession>
<evidence type="ECO:0000256" key="4">
    <source>
        <dbReference type="SAM" id="MobiDB-lite"/>
    </source>
</evidence>
<dbReference type="RefSeq" id="WP_167167175.1">
    <property type="nucleotide sequence ID" value="NZ_BAAAOO010000007.1"/>
</dbReference>
<keyword evidence="1" id="KW-0805">Transcription regulation</keyword>
<proteinExistence type="predicted"/>
<feature type="compositionally biased region" description="Basic and acidic residues" evidence="4">
    <location>
        <begin position="125"/>
        <end position="135"/>
    </location>
</feature>
<keyword evidence="3" id="KW-0804">Transcription</keyword>
<feature type="region of interest" description="Disordered" evidence="4">
    <location>
        <begin position="115"/>
        <end position="135"/>
    </location>
</feature>
<dbReference type="PANTHER" id="PTHR33204:SF37">
    <property type="entry name" value="HTH-TYPE TRANSCRIPTIONAL REGULATOR YODB"/>
    <property type="match status" value="1"/>
</dbReference>
<dbReference type="InterPro" id="IPR036390">
    <property type="entry name" value="WH_DNA-bd_sf"/>
</dbReference>
<evidence type="ECO:0000256" key="3">
    <source>
        <dbReference type="ARBA" id="ARBA00023163"/>
    </source>
</evidence>
<dbReference type="CDD" id="cd00090">
    <property type="entry name" value="HTH_ARSR"/>
    <property type="match status" value="1"/>
</dbReference>
<dbReference type="Pfam" id="PF01638">
    <property type="entry name" value="HxlR"/>
    <property type="match status" value="1"/>
</dbReference>
<keyword evidence="7" id="KW-1185">Reference proteome</keyword>
<feature type="domain" description="HTH hxlR-type" evidence="5">
    <location>
        <begin position="13"/>
        <end position="109"/>
    </location>
</feature>
<dbReference type="InterPro" id="IPR002577">
    <property type="entry name" value="HTH_HxlR"/>
</dbReference>
<organism evidence="6 7">
    <name type="scientific">Brooklawnia cerclae</name>
    <dbReference type="NCBI Taxonomy" id="349934"/>
    <lineage>
        <taxon>Bacteria</taxon>
        <taxon>Bacillati</taxon>
        <taxon>Actinomycetota</taxon>
        <taxon>Actinomycetes</taxon>
        <taxon>Propionibacteriales</taxon>
        <taxon>Propionibacteriaceae</taxon>
        <taxon>Brooklawnia</taxon>
    </lineage>
</organism>
<evidence type="ECO:0000313" key="6">
    <source>
        <dbReference type="EMBL" id="NIH57454.1"/>
    </source>
</evidence>
<evidence type="ECO:0000256" key="2">
    <source>
        <dbReference type="ARBA" id="ARBA00023125"/>
    </source>
</evidence>
<evidence type="ECO:0000313" key="7">
    <source>
        <dbReference type="Proteomes" id="UP000749311"/>
    </source>
</evidence>
<protein>
    <submittedName>
        <fullName evidence="6">DNA-binding HxlR family transcriptional regulator</fullName>
    </submittedName>
</protein>
<comment type="caution">
    <text evidence="6">The sequence shown here is derived from an EMBL/GenBank/DDBJ whole genome shotgun (WGS) entry which is preliminary data.</text>
</comment>
<dbReference type="Gene3D" id="1.10.10.10">
    <property type="entry name" value="Winged helix-like DNA-binding domain superfamily/Winged helix DNA-binding domain"/>
    <property type="match status" value="1"/>
</dbReference>
<name>A0ABX0SGF3_9ACTN</name>
<evidence type="ECO:0000256" key="1">
    <source>
        <dbReference type="ARBA" id="ARBA00023015"/>
    </source>
</evidence>
<keyword evidence="2 6" id="KW-0238">DNA-binding</keyword>
<dbReference type="PANTHER" id="PTHR33204">
    <property type="entry name" value="TRANSCRIPTIONAL REGULATOR, MARR FAMILY"/>
    <property type="match status" value="1"/>
</dbReference>
<sequence>MKPMPFNVFDARCTSREVLDHVMSRWGALTLVALRPGELRFAEIARAVGGISDRMLSQTLKILEADGFVTRTAPGVRHVEYGVTADGARVADALAGLIDAVYGVMPHVMEGRPGAASSVGAGGHGRAEHREMGPE</sequence>
<dbReference type="PROSITE" id="PS51118">
    <property type="entry name" value="HTH_HXLR"/>
    <property type="match status" value="1"/>
</dbReference>
<dbReference type="SUPFAM" id="SSF46785">
    <property type="entry name" value="Winged helix' DNA-binding domain"/>
    <property type="match status" value="1"/>
</dbReference>